<protein>
    <submittedName>
        <fullName evidence="2">Uncharacterized protein</fullName>
    </submittedName>
</protein>
<comment type="caution">
    <text evidence="2">The sequence shown here is derived from an EMBL/GenBank/DDBJ whole genome shotgun (WGS) entry which is preliminary data.</text>
</comment>
<evidence type="ECO:0000313" key="3">
    <source>
        <dbReference type="Proteomes" id="UP000476176"/>
    </source>
</evidence>
<gene>
    <name evidence="2" type="ORF">PF004_g86</name>
</gene>
<feature type="region of interest" description="Disordered" evidence="1">
    <location>
        <begin position="88"/>
        <end position="125"/>
    </location>
</feature>
<dbReference type="AlphaFoldDB" id="A0A6G0PWP6"/>
<reference evidence="2 3" key="1">
    <citation type="submission" date="2018-09" db="EMBL/GenBank/DDBJ databases">
        <title>Genomic investigation of the strawberry pathogen Phytophthora fragariae indicates pathogenicity is determined by transcriptional variation in three key races.</title>
        <authorList>
            <person name="Adams T.M."/>
            <person name="Armitage A.D."/>
            <person name="Sobczyk M.K."/>
            <person name="Bates H.J."/>
            <person name="Dunwell J.M."/>
            <person name="Nellist C.F."/>
            <person name="Harrison R.J."/>
        </authorList>
    </citation>
    <scope>NUCLEOTIDE SEQUENCE [LARGE SCALE GENOMIC DNA]</scope>
    <source>
        <strain evidence="2 3">BC-23</strain>
    </source>
</reference>
<dbReference type="Proteomes" id="UP000476176">
    <property type="component" value="Unassembled WGS sequence"/>
</dbReference>
<evidence type="ECO:0000313" key="2">
    <source>
        <dbReference type="EMBL" id="KAE9256421.1"/>
    </source>
</evidence>
<accession>A0A6G0PWP6</accession>
<evidence type="ECO:0000256" key="1">
    <source>
        <dbReference type="SAM" id="MobiDB-lite"/>
    </source>
</evidence>
<organism evidence="2 3">
    <name type="scientific">Phytophthora fragariae</name>
    <dbReference type="NCBI Taxonomy" id="53985"/>
    <lineage>
        <taxon>Eukaryota</taxon>
        <taxon>Sar</taxon>
        <taxon>Stramenopiles</taxon>
        <taxon>Oomycota</taxon>
        <taxon>Peronosporomycetes</taxon>
        <taxon>Peronosporales</taxon>
        <taxon>Peronosporaceae</taxon>
        <taxon>Phytophthora</taxon>
    </lineage>
</organism>
<name>A0A6G0PWP6_9STRA</name>
<dbReference type="EMBL" id="QXGC01000002">
    <property type="protein sequence ID" value="KAE9256421.1"/>
    <property type="molecule type" value="Genomic_DNA"/>
</dbReference>
<sequence>MTYFHLANEIIKRNSVSDLFAGADGIKRKCKVLVKFLPDPLMKSENELEYRSGEIKANMRGLYRIVSNLALELDKETRAVKQIKMKTPKPAKMFSTRGPMKISGRKPGTVVNAAPKPKQQQGELR</sequence>
<proteinExistence type="predicted"/>